<dbReference type="FunFam" id="2.30.310.10:FF:000004">
    <property type="entry name" value="Fibronectin-binding protein A"/>
    <property type="match status" value="1"/>
</dbReference>
<evidence type="ECO:0000313" key="8">
    <source>
        <dbReference type="Proteomes" id="UP000316425"/>
    </source>
</evidence>
<dbReference type="Pfam" id="PF05833">
    <property type="entry name" value="NFACT_N"/>
    <property type="match status" value="1"/>
</dbReference>
<evidence type="ECO:0000256" key="4">
    <source>
        <dbReference type="ARBA" id="ARBA00022917"/>
    </source>
</evidence>
<protein>
    <recommendedName>
        <fullName evidence="5">Rqc2 homolog RqcH</fullName>
        <shortName evidence="5">RqcH</shortName>
    </recommendedName>
</protein>
<comment type="function">
    <text evidence="5">Key component of the ribosome quality control system (RQC), a ribosome-associated complex that mediates the extraction of incompletely synthesized nascent chains from stalled ribosomes and their subsequent degradation. RqcH recruits Ala-charged tRNA, and with RqcP directs the elongation of stalled nascent chains on 50S ribosomal subunits, leading to non-templated C-terminal alanine extensions (Ala tail). The Ala tail promotes nascent chain degradation. May add between 1 and at least 8 Ala residues. Binds to stalled 50S ribosomal subunits.</text>
</comment>
<dbReference type="PANTHER" id="PTHR15239">
    <property type="entry name" value="NUCLEAR EXPORT MEDIATOR FACTOR NEMF"/>
    <property type="match status" value="1"/>
</dbReference>
<name>A0A556PRS3_9BACI</name>
<keyword evidence="4 5" id="KW-0648">Protein biosynthesis</keyword>
<dbReference type="InterPro" id="IPR008532">
    <property type="entry name" value="NFACT_RNA-bd"/>
</dbReference>
<comment type="subunit">
    <text evidence="5">Associates with stalled 50S ribosomal subunits. Binds to RqcP.</text>
</comment>
<dbReference type="Proteomes" id="UP000316425">
    <property type="component" value="Unassembled WGS sequence"/>
</dbReference>
<dbReference type="InterPro" id="IPR051608">
    <property type="entry name" value="RQC_Subunit_NEMF"/>
</dbReference>
<dbReference type="Pfam" id="PF05670">
    <property type="entry name" value="NFACT-R_1"/>
    <property type="match status" value="1"/>
</dbReference>
<reference evidence="7 8" key="1">
    <citation type="submission" date="2019-07" db="EMBL/GenBank/DDBJ databases">
        <title>Allobacillus sp. nov. SKP isolated from shrimp paste of Euphausiacea.</title>
        <authorList>
            <person name="Kanchanasin P."/>
            <person name="Tanasupawat S."/>
            <person name="Shi W."/>
            <person name="Wu L."/>
            <person name="Ma J."/>
        </authorList>
    </citation>
    <scope>NUCLEOTIDE SEQUENCE [LARGE SCALE GENOMIC DNA]</scope>
    <source>
        <strain evidence="7 8">SKP4-8</strain>
    </source>
</reference>
<feature type="domain" description="NFACT RNA-binding" evidence="6">
    <location>
        <begin position="448"/>
        <end position="539"/>
    </location>
</feature>
<dbReference type="EMBL" id="VMHE01000002">
    <property type="protein sequence ID" value="TSJ67085.1"/>
    <property type="molecule type" value="Genomic_DNA"/>
</dbReference>
<dbReference type="GO" id="GO:0072344">
    <property type="term" value="P:rescue of stalled ribosome"/>
    <property type="evidence" value="ECO:0007669"/>
    <property type="project" value="UniProtKB-UniRule"/>
</dbReference>
<evidence type="ECO:0000259" key="6">
    <source>
        <dbReference type="Pfam" id="PF05670"/>
    </source>
</evidence>
<dbReference type="Gene3D" id="3.40.970.40">
    <property type="entry name" value="fibrinogen binding protein from staphylococcus aureus domain like"/>
    <property type="match status" value="1"/>
</dbReference>
<sequence length="570" mass="65981">MPLDGIVTYALVEELSTELVTGRMTKIHQPTEHELIITVRKNGQNKNLLLSVHPNYARVHLTNEKYTNPKEPPLFCMVLRKYLGSGFIKSVEQISMERIIKIRVTSKDEIGDSLDYDLYIELMGKHSHILLVDPSRNVILESMKHIGFSQNRYRALLPGQTYIFPPDQGKINPLKLDPAEFVKKLDFNTGKIDRQILSILMGVSPLVSQSIANLAYLGDEKKYIEVFERFQTQLMENDFYPHIGRGQKEDFHVLKNVQLEEPTTSYETVSEMLDTFYQGKAERDRVKGLTYDIMRLLKNERSKNERKIKKQQQTLKKAEDAEQYQKYGELLTAHMHLVKPGDSQVTVIDYYDPDQKEISIELNPNKSASENAQQLFKQYQKLKKSKEVVTQEIEKAETEIDYLDRLIQQLEDAREEDLEDIRAELEDEGYLKRKSTKNKKKKKKVIHFDRFQATDGTEIYVGRNNKQNEYLTNRQADKEDIWLHTKDIPGSHVIIKSSSPSEETIVEAATIAAFYSKSKHSSSVPVDYTKVKHVRKPNGAKPGFVTYDNQQTVYVTPVESEIEKLRMKEL</sequence>
<dbReference type="AlphaFoldDB" id="A0A556PRS3"/>
<keyword evidence="5" id="KW-0175">Coiled coil</keyword>
<feature type="coiled-coil region" evidence="5">
    <location>
        <begin position="294"/>
        <end position="321"/>
    </location>
</feature>
<feature type="coiled-coil region" evidence="5">
    <location>
        <begin position="365"/>
        <end position="427"/>
    </location>
</feature>
<keyword evidence="2 5" id="KW-0699">rRNA-binding</keyword>
<keyword evidence="8" id="KW-1185">Reference proteome</keyword>
<dbReference type="HAMAP" id="MF_00844_B">
    <property type="entry name" value="RqcH_B"/>
    <property type="match status" value="1"/>
</dbReference>
<keyword evidence="3 5" id="KW-0694">RNA-binding</keyword>
<accession>A0A556PRS3</accession>
<dbReference type="RefSeq" id="WP_144087674.1">
    <property type="nucleotide sequence ID" value="NZ_VMHE01000002.1"/>
</dbReference>
<dbReference type="Gene3D" id="2.30.310.10">
    <property type="entry name" value="ibrinogen binding protein from staphylococcus aureus domain"/>
    <property type="match status" value="1"/>
</dbReference>
<dbReference type="PANTHER" id="PTHR15239:SF6">
    <property type="entry name" value="RIBOSOME QUALITY CONTROL COMPLEX SUBUNIT NEMF"/>
    <property type="match status" value="1"/>
</dbReference>
<dbReference type="GO" id="GO:1990112">
    <property type="term" value="C:RQC complex"/>
    <property type="evidence" value="ECO:0007669"/>
    <property type="project" value="TreeGrafter"/>
</dbReference>
<evidence type="ECO:0000256" key="1">
    <source>
        <dbReference type="ARBA" id="ARBA00022555"/>
    </source>
</evidence>
<keyword evidence="1 5" id="KW-0820">tRNA-binding</keyword>
<proteinExistence type="inferred from homology"/>
<dbReference type="OrthoDB" id="9766163at2"/>
<evidence type="ECO:0000256" key="5">
    <source>
        <dbReference type="HAMAP-Rule" id="MF_00844"/>
    </source>
</evidence>
<gene>
    <name evidence="5" type="primary">rqcH</name>
    <name evidence="7" type="ORF">FPQ13_02185</name>
</gene>
<evidence type="ECO:0000313" key="7">
    <source>
        <dbReference type="EMBL" id="TSJ67085.1"/>
    </source>
</evidence>
<organism evidence="7 8">
    <name type="scientific">Allobacillus salarius</name>
    <dbReference type="NCBI Taxonomy" id="1955272"/>
    <lineage>
        <taxon>Bacteria</taxon>
        <taxon>Bacillati</taxon>
        <taxon>Bacillota</taxon>
        <taxon>Bacilli</taxon>
        <taxon>Bacillales</taxon>
        <taxon>Bacillaceae</taxon>
        <taxon>Allobacillus</taxon>
    </lineage>
</organism>
<dbReference type="GO" id="GO:0000049">
    <property type="term" value="F:tRNA binding"/>
    <property type="evidence" value="ECO:0007669"/>
    <property type="project" value="UniProtKB-UniRule"/>
</dbReference>
<comment type="similarity">
    <text evidence="5">Belongs to the NEMF family.</text>
</comment>
<dbReference type="GO" id="GO:0043023">
    <property type="term" value="F:ribosomal large subunit binding"/>
    <property type="evidence" value="ECO:0007669"/>
    <property type="project" value="UniProtKB-UniRule"/>
</dbReference>
<evidence type="ECO:0000256" key="2">
    <source>
        <dbReference type="ARBA" id="ARBA00022730"/>
    </source>
</evidence>
<comment type="caution">
    <text evidence="7">The sequence shown here is derived from an EMBL/GenBank/DDBJ whole genome shotgun (WGS) entry which is preliminary data.</text>
</comment>
<dbReference type="GO" id="GO:0019843">
    <property type="term" value="F:rRNA binding"/>
    <property type="evidence" value="ECO:0007669"/>
    <property type="project" value="UniProtKB-UniRule"/>
</dbReference>
<evidence type="ECO:0000256" key="3">
    <source>
        <dbReference type="ARBA" id="ARBA00022884"/>
    </source>
</evidence>
<dbReference type="Gene3D" id="1.10.8.50">
    <property type="match status" value="1"/>
</dbReference>
<dbReference type="InterPro" id="IPR043682">
    <property type="entry name" value="RqcH_bacterial"/>
</dbReference>